<dbReference type="OMA" id="PVFWANQ"/>
<dbReference type="PANTHER" id="PTHR31811:SF0">
    <property type="entry name" value="TRNA A64-2'-O-RIBOSYLPHOSPHATE TRANSFERASE"/>
    <property type="match status" value="1"/>
</dbReference>
<evidence type="ECO:0000259" key="1">
    <source>
        <dbReference type="Pfam" id="PF04179"/>
    </source>
</evidence>
<feature type="domain" description="Rit1 DUSP-like" evidence="1">
    <location>
        <begin position="475"/>
        <end position="584"/>
    </location>
</feature>
<dbReference type="InterPro" id="IPR033449">
    <property type="entry name" value="Rit1_N"/>
</dbReference>
<evidence type="ECO:0000259" key="2">
    <source>
        <dbReference type="Pfam" id="PF17184"/>
    </source>
</evidence>
<accession>A0A2P6RJT4</accession>
<dbReference type="GO" id="GO:0005737">
    <property type="term" value="C:cytoplasm"/>
    <property type="evidence" value="ECO:0007669"/>
    <property type="project" value="TreeGrafter"/>
</dbReference>
<dbReference type="InterPro" id="IPR007306">
    <property type="entry name" value="Rit1"/>
</dbReference>
<evidence type="ECO:0000313" key="3">
    <source>
        <dbReference type="EMBL" id="PRQ46700.1"/>
    </source>
</evidence>
<dbReference type="Pfam" id="PF04179">
    <property type="entry name" value="Init_tRNA_PT"/>
    <property type="match status" value="1"/>
</dbReference>
<dbReference type="PANTHER" id="PTHR31811">
    <property type="entry name" value="TRNA A64-2'-O-RIBOSYLPHOSPHATE TRANSFERASE"/>
    <property type="match status" value="1"/>
</dbReference>
<keyword evidence="4" id="KW-1185">Reference proteome</keyword>
<organism evidence="3 4">
    <name type="scientific">Rosa chinensis</name>
    <name type="common">China rose</name>
    <dbReference type="NCBI Taxonomy" id="74649"/>
    <lineage>
        <taxon>Eukaryota</taxon>
        <taxon>Viridiplantae</taxon>
        <taxon>Streptophyta</taxon>
        <taxon>Embryophyta</taxon>
        <taxon>Tracheophyta</taxon>
        <taxon>Spermatophyta</taxon>
        <taxon>Magnoliopsida</taxon>
        <taxon>eudicotyledons</taxon>
        <taxon>Gunneridae</taxon>
        <taxon>Pentapetalae</taxon>
        <taxon>rosids</taxon>
        <taxon>fabids</taxon>
        <taxon>Rosales</taxon>
        <taxon>Rosaceae</taxon>
        <taxon>Rosoideae</taxon>
        <taxon>Rosoideae incertae sedis</taxon>
        <taxon>Rosa</taxon>
    </lineage>
</organism>
<proteinExistence type="predicted"/>
<dbReference type="STRING" id="74649.A0A2P6RJT4"/>
<dbReference type="Pfam" id="PF17184">
    <property type="entry name" value="Rit1_C"/>
    <property type="match status" value="1"/>
</dbReference>
<dbReference type="InterPro" id="IPR033421">
    <property type="entry name" value="Rit1_DUSP-like"/>
</dbReference>
<dbReference type="GO" id="GO:0019988">
    <property type="term" value="P:charged-tRNA amino acid modification"/>
    <property type="evidence" value="ECO:0007669"/>
    <property type="project" value="InterPro"/>
</dbReference>
<evidence type="ECO:0000313" key="4">
    <source>
        <dbReference type="Proteomes" id="UP000238479"/>
    </source>
</evidence>
<reference evidence="3 4" key="1">
    <citation type="journal article" date="2018" name="Nat. Genet.">
        <title>The Rosa genome provides new insights in the design of modern roses.</title>
        <authorList>
            <person name="Bendahmane M."/>
        </authorList>
    </citation>
    <scope>NUCLEOTIDE SEQUENCE [LARGE SCALE GENOMIC DNA]</scope>
    <source>
        <strain evidence="4">cv. Old Blush</strain>
    </source>
</reference>
<dbReference type="AlphaFoldDB" id="A0A2P6RJT4"/>
<dbReference type="GO" id="GO:0043399">
    <property type="term" value="F:tRNA adenosine(64)-2'-O-ribosylphosphate transferase activity"/>
    <property type="evidence" value="ECO:0007669"/>
    <property type="project" value="InterPro"/>
</dbReference>
<dbReference type="EMBL" id="PDCK01000040">
    <property type="protein sequence ID" value="PRQ46700.1"/>
    <property type="molecule type" value="Genomic_DNA"/>
</dbReference>
<protein>
    <submittedName>
        <fullName evidence="3">Putative tRNA A64-2'-O-ribosylphosphate transferase, protein-tyrosine phosphatase, rit1</fullName>
    </submittedName>
</protein>
<dbReference type="Gene3D" id="3.90.190.10">
    <property type="entry name" value="Protein tyrosine phosphatase superfamily"/>
    <property type="match status" value="1"/>
</dbReference>
<dbReference type="Gramene" id="PRQ46700">
    <property type="protein sequence ID" value="PRQ46700"/>
    <property type="gene ID" value="RchiOBHm_Chr2g0091831"/>
</dbReference>
<gene>
    <name evidence="3" type="ORF">RchiOBHm_Chr2g0091831</name>
</gene>
<name>A0A2P6RJT4_ROSCH</name>
<dbReference type="InterPro" id="IPR029021">
    <property type="entry name" value="Prot-tyrosine_phosphatase-like"/>
</dbReference>
<dbReference type="PIRSF" id="PIRSF007747">
    <property type="entry name" value="Ribosyl_Ptfrase"/>
    <property type="match status" value="1"/>
</dbReference>
<keyword evidence="3" id="KW-0808">Transferase</keyword>
<comment type="caution">
    <text evidence="3">The sequence shown here is derived from an EMBL/GenBank/DDBJ whole genome shotgun (WGS) entry which is preliminary data.</text>
</comment>
<dbReference type="Proteomes" id="UP000238479">
    <property type="component" value="Chromosome 2"/>
</dbReference>
<feature type="domain" description="Rit1 N-terminal" evidence="2">
    <location>
        <begin position="78"/>
        <end position="377"/>
    </location>
</feature>
<sequence>MVSCGLLQRARVQYTRHDNPFLVKFPVSLSQPPNQKPTLFRRKLTNRKTEPVLSLSLSLMEDDEDTRQLSIYRAARTIKRRDNTLYNALRSIYDDSVFVGEIFQLWPDLPLLANLRCGLWYSRTFHATCYFKSTDGHNNNWSFNTSRLNLHVAQLAGQKGGCFIVDATRRGKRFPDSMSKTIPIWTCVLNRSIQNHRERMRQSALVNDGLSLENHKESSTCDEYYGDTRQMPIDWDCSLHLPLWVSGTERASIEKRLEEWTQQLDASGADISSLASCLKKPLRPLWISQKTVIWLNEVPDHESWDFTPIILVSASSLSGVVQHRISSEFSWNYIPGAGDDEESWARGLTPSLFWNCAYDIINAGPEMCNQMVADIVEKDRVYRARRGQDVPQVTVKAPNLLPSSDHRLRDNDESQLAVDLANFNIDRNSSDEDCVISWLGLTNLAVGTSQNAGVSKVDCILNCDKESISADPKAYLHLPMVTSKFDRFSLLNNLPSAVNFAKLNLSQGKTLLICCDNGEDISVCICLAILTALFDEEGTFDGGNFFSDTCITKLEMRRRLITICKYVVNARPSRGNLKQVFNFLSSGRAGLTNMPTPSLLQEC</sequence>